<evidence type="ECO:0000313" key="9">
    <source>
        <dbReference type="EMBL" id="HJA09368.1"/>
    </source>
</evidence>
<dbReference type="PANTHER" id="PTHR30586:SF0">
    <property type="entry name" value="ION-TRANSLOCATING OXIDOREDUCTASE COMPLEX SUBUNIT E"/>
    <property type="match status" value="1"/>
</dbReference>
<dbReference type="PIRSF" id="PIRSF006102">
    <property type="entry name" value="NQR_DE"/>
    <property type="match status" value="1"/>
</dbReference>
<evidence type="ECO:0000313" key="10">
    <source>
        <dbReference type="Proteomes" id="UP000824225"/>
    </source>
</evidence>
<evidence type="ECO:0000256" key="3">
    <source>
        <dbReference type="ARBA" id="ARBA00022692"/>
    </source>
</evidence>
<dbReference type="InterPro" id="IPR003667">
    <property type="entry name" value="NqrDE/RnfAE"/>
</dbReference>
<dbReference type="NCBIfam" id="NF009070">
    <property type="entry name" value="PRK12405.1"/>
    <property type="match status" value="1"/>
</dbReference>
<feature type="transmembrane region" description="Helical" evidence="8">
    <location>
        <begin position="70"/>
        <end position="88"/>
    </location>
</feature>
<dbReference type="PANTHER" id="PTHR30586">
    <property type="entry name" value="ELECTRON TRANSPORT COMPLEX PROTEIN RNFE"/>
    <property type="match status" value="1"/>
</dbReference>
<dbReference type="EMBL" id="DXAN01000029">
    <property type="protein sequence ID" value="HJA09368.1"/>
    <property type="molecule type" value="Genomic_DNA"/>
</dbReference>
<dbReference type="NCBIfam" id="TIGR01948">
    <property type="entry name" value="rnfE"/>
    <property type="match status" value="1"/>
</dbReference>
<dbReference type="GO" id="GO:0005886">
    <property type="term" value="C:plasma membrane"/>
    <property type="evidence" value="ECO:0007669"/>
    <property type="project" value="UniProtKB-SubCell"/>
</dbReference>
<keyword evidence="8" id="KW-1003">Cell membrane</keyword>
<feature type="transmembrane region" description="Helical" evidence="8">
    <location>
        <begin position="170"/>
        <end position="194"/>
    </location>
</feature>
<name>A0A9D2HDQ9_9BACT</name>
<reference evidence="9" key="2">
    <citation type="submission" date="2021-04" db="EMBL/GenBank/DDBJ databases">
        <authorList>
            <person name="Gilroy R."/>
        </authorList>
    </citation>
    <scope>NUCLEOTIDE SEQUENCE</scope>
    <source>
        <strain evidence="9">CHK186-16707</strain>
    </source>
</reference>
<evidence type="ECO:0000256" key="4">
    <source>
        <dbReference type="ARBA" id="ARBA00022967"/>
    </source>
</evidence>
<feature type="transmembrane region" description="Helical" evidence="8">
    <location>
        <begin position="94"/>
        <end position="113"/>
    </location>
</feature>
<evidence type="ECO:0000256" key="2">
    <source>
        <dbReference type="ARBA" id="ARBA00022448"/>
    </source>
</evidence>
<evidence type="ECO:0000256" key="1">
    <source>
        <dbReference type="ARBA" id="ARBA00004127"/>
    </source>
</evidence>
<dbReference type="GO" id="GO:0012505">
    <property type="term" value="C:endomembrane system"/>
    <property type="evidence" value="ECO:0007669"/>
    <property type="project" value="UniProtKB-SubCell"/>
</dbReference>
<dbReference type="Proteomes" id="UP000824225">
    <property type="component" value="Unassembled WGS sequence"/>
</dbReference>
<dbReference type="AlphaFoldDB" id="A0A9D2HDQ9"/>
<keyword evidence="2 8" id="KW-0813">Transport</keyword>
<comment type="caution">
    <text evidence="9">The sequence shown here is derived from an EMBL/GenBank/DDBJ whole genome shotgun (WGS) entry which is preliminary data.</text>
</comment>
<dbReference type="HAMAP" id="MF_00478">
    <property type="entry name" value="RsxE_RnfE"/>
    <property type="match status" value="1"/>
</dbReference>
<comment type="subunit">
    <text evidence="8">The complex is composed of six subunits: RnfA, RnfB, RnfC, RnfD, RnfE and RnfG.</text>
</comment>
<keyword evidence="5 8" id="KW-0249">Electron transport</keyword>
<dbReference type="EC" id="7.-.-.-" evidence="8"/>
<evidence type="ECO:0000256" key="6">
    <source>
        <dbReference type="ARBA" id="ARBA00022989"/>
    </source>
</evidence>
<dbReference type="InterPro" id="IPR010968">
    <property type="entry name" value="RnfE"/>
</dbReference>
<feature type="transmembrane region" description="Helical" evidence="8">
    <location>
        <begin position="125"/>
        <end position="150"/>
    </location>
</feature>
<evidence type="ECO:0000256" key="8">
    <source>
        <dbReference type="HAMAP-Rule" id="MF_00478"/>
    </source>
</evidence>
<protein>
    <recommendedName>
        <fullName evidence="8">Ion-translocating oxidoreductase complex subunit E</fullName>
        <ecNumber evidence="8">7.-.-.-</ecNumber>
    </recommendedName>
    <alternativeName>
        <fullName evidence="8">Rnf electron transport complex subunit E</fullName>
    </alternativeName>
</protein>
<evidence type="ECO:0000256" key="5">
    <source>
        <dbReference type="ARBA" id="ARBA00022982"/>
    </source>
</evidence>
<keyword evidence="7 8" id="KW-0472">Membrane</keyword>
<comment type="subcellular location">
    <subcellularLocation>
        <location evidence="8">Cell membrane</location>
        <topology evidence="8">Multi-pass membrane protein</topology>
    </subcellularLocation>
    <subcellularLocation>
        <location evidence="1">Endomembrane system</location>
        <topology evidence="1">Multi-pass membrane protein</topology>
    </subcellularLocation>
</comment>
<reference evidence="9" key="1">
    <citation type="journal article" date="2021" name="PeerJ">
        <title>Extensive microbial diversity within the chicken gut microbiome revealed by metagenomics and culture.</title>
        <authorList>
            <person name="Gilroy R."/>
            <person name="Ravi A."/>
            <person name="Getino M."/>
            <person name="Pursley I."/>
            <person name="Horton D.L."/>
            <person name="Alikhan N.F."/>
            <person name="Baker D."/>
            <person name="Gharbi K."/>
            <person name="Hall N."/>
            <person name="Watson M."/>
            <person name="Adriaenssens E.M."/>
            <person name="Foster-Nyarko E."/>
            <person name="Jarju S."/>
            <person name="Secka A."/>
            <person name="Antonio M."/>
            <person name="Oren A."/>
            <person name="Chaudhuri R.R."/>
            <person name="La Ragione R."/>
            <person name="Hildebrand F."/>
            <person name="Pallen M.J."/>
        </authorList>
    </citation>
    <scope>NUCLEOTIDE SEQUENCE</scope>
    <source>
        <strain evidence="9">CHK186-16707</strain>
    </source>
</reference>
<keyword evidence="6 8" id="KW-1133">Transmembrane helix</keyword>
<dbReference type="Pfam" id="PF02508">
    <property type="entry name" value="Rnf-Nqr"/>
    <property type="match status" value="1"/>
</dbReference>
<dbReference type="GO" id="GO:0022900">
    <property type="term" value="P:electron transport chain"/>
    <property type="evidence" value="ECO:0007669"/>
    <property type="project" value="UniProtKB-UniRule"/>
</dbReference>
<sequence>MAGRLVKEFTKGLWKDLPPFRLVLGLCAVLAVTKSASNGLGMGLAVIFVLTLSNMFISMVRNIIPSKVRIACFIVISAVLVVAVELLMQAYAYPLYLSLGIFVPLIVVNCIILGRAEAFAGKNPVLPSIADGLGIGVGYTLSLVLLGSLREIFGAGTWFGMSVMPAGYEPFAFMIEAPGAFVCLGLILGAMNYLNYRLARRKGLEAPENPMGGCGSCGACAHAGQTAAASGAAQQ</sequence>
<organism evidence="9 10">
    <name type="scientific">Candidatus Mailhella merdigallinarum</name>
    <dbReference type="NCBI Taxonomy" id="2838658"/>
    <lineage>
        <taxon>Bacteria</taxon>
        <taxon>Pseudomonadati</taxon>
        <taxon>Thermodesulfobacteriota</taxon>
        <taxon>Desulfovibrionia</taxon>
        <taxon>Desulfovibrionales</taxon>
        <taxon>Desulfovibrionaceae</taxon>
        <taxon>Mailhella</taxon>
    </lineage>
</organism>
<keyword evidence="4 8" id="KW-1278">Translocase</keyword>
<gene>
    <name evidence="8" type="primary">rnfE</name>
    <name evidence="9" type="ORF">H9962_09310</name>
</gene>
<comment type="similarity">
    <text evidence="8">Belongs to the NqrDE/RnfAE family.</text>
</comment>
<proteinExistence type="inferred from homology"/>
<comment type="function">
    <text evidence="8">Part of a membrane-bound complex that couples electron transfer with translocation of ions across the membrane.</text>
</comment>
<accession>A0A9D2HDQ9</accession>
<feature type="transmembrane region" description="Helical" evidence="8">
    <location>
        <begin position="39"/>
        <end position="58"/>
    </location>
</feature>
<evidence type="ECO:0000256" key="7">
    <source>
        <dbReference type="ARBA" id="ARBA00023136"/>
    </source>
</evidence>
<keyword evidence="3 8" id="KW-0812">Transmembrane</keyword>